<keyword evidence="3 6" id="KW-0812">Transmembrane</keyword>
<dbReference type="Pfam" id="PF10317">
    <property type="entry name" value="7TM_GPCR_Srd"/>
    <property type="match status" value="1"/>
</dbReference>
<sequence length="329" mass="37064">MPLFGALVFLDEGCASVFSYACNLTLLYCIVKNWKPRLRSLNVILVQNVALDLILGLFPITSGMWMAFVNGRVYVMQTGLVRFVNYNIACLVYCAYCGVLCLCVLAFPMQFFFRYKTLCKKDDVSKYLHAALWTVLMILAGTIFTGFYLAYSFHANLTEFDLPASKVIGEYVTFDENTAFVVTESKSFWFPATFGFILITFIISCFIVLYYANKISKFIYENAAMTENFKHLYLMLHKTLMLQAALFFVAGVIPVITMSVYSVLQVQNAPCIFAIASSAFAWVSVINPCVSIYLIRPYRRFLRSKPVSASMLTTKTVTTAMTGASSCIQ</sequence>
<comment type="similarity">
    <text evidence="2">Belongs to the nematode receptor-like protein srd family.</text>
</comment>
<dbReference type="Proteomes" id="UP000492821">
    <property type="component" value="Unassembled WGS sequence"/>
</dbReference>
<feature type="transmembrane region" description="Helical" evidence="6">
    <location>
        <begin position="43"/>
        <end position="66"/>
    </location>
</feature>
<dbReference type="GO" id="GO:0016020">
    <property type="term" value="C:membrane"/>
    <property type="evidence" value="ECO:0007669"/>
    <property type="project" value="UniProtKB-SubCell"/>
</dbReference>
<feature type="transmembrane region" description="Helical" evidence="6">
    <location>
        <begin position="188"/>
        <end position="212"/>
    </location>
</feature>
<feature type="transmembrane region" description="Helical" evidence="6">
    <location>
        <begin position="272"/>
        <end position="295"/>
    </location>
</feature>
<keyword evidence="7" id="KW-1185">Reference proteome</keyword>
<organism evidence="7 8">
    <name type="scientific">Panagrellus redivivus</name>
    <name type="common">Microworm</name>
    <dbReference type="NCBI Taxonomy" id="6233"/>
    <lineage>
        <taxon>Eukaryota</taxon>
        <taxon>Metazoa</taxon>
        <taxon>Ecdysozoa</taxon>
        <taxon>Nematoda</taxon>
        <taxon>Chromadorea</taxon>
        <taxon>Rhabditida</taxon>
        <taxon>Tylenchina</taxon>
        <taxon>Panagrolaimomorpha</taxon>
        <taxon>Panagrolaimoidea</taxon>
        <taxon>Panagrolaimidae</taxon>
        <taxon>Panagrellus</taxon>
    </lineage>
</organism>
<dbReference type="WBParaSite" id="Pan_g6500.t1">
    <property type="protein sequence ID" value="Pan_g6500.t1"/>
    <property type="gene ID" value="Pan_g6500"/>
</dbReference>
<evidence type="ECO:0000313" key="7">
    <source>
        <dbReference type="Proteomes" id="UP000492821"/>
    </source>
</evidence>
<keyword evidence="4 6" id="KW-1133">Transmembrane helix</keyword>
<reference evidence="7" key="1">
    <citation type="journal article" date="2013" name="Genetics">
        <title>The draft genome and transcriptome of Panagrellus redivivus are shaped by the harsh demands of a free-living lifestyle.</title>
        <authorList>
            <person name="Srinivasan J."/>
            <person name="Dillman A.R."/>
            <person name="Macchietto M.G."/>
            <person name="Heikkinen L."/>
            <person name="Lakso M."/>
            <person name="Fracchia K.M."/>
            <person name="Antoshechkin I."/>
            <person name="Mortazavi A."/>
            <person name="Wong G."/>
            <person name="Sternberg P.W."/>
        </authorList>
    </citation>
    <scope>NUCLEOTIDE SEQUENCE [LARGE SCALE GENOMIC DNA]</scope>
    <source>
        <strain evidence="7">MT8872</strain>
    </source>
</reference>
<dbReference type="AlphaFoldDB" id="A0A7E4W4P0"/>
<feature type="transmembrane region" description="Helical" evidence="6">
    <location>
        <begin position="127"/>
        <end position="151"/>
    </location>
</feature>
<dbReference type="PANTHER" id="PTHR22945">
    <property type="entry name" value="SERPENTINE RECEPTOR, CLASS D DELTA"/>
    <property type="match status" value="1"/>
</dbReference>
<accession>A0A7E4W4P0</accession>
<name>A0A7E4W4P0_PANRE</name>
<dbReference type="PANTHER" id="PTHR22945:SF40">
    <property type="entry name" value="SERPENTINE RECEPTOR, CLASS D (DELTA)-RELATED"/>
    <property type="match status" value="1"/>
</dbReference>
<evidence type="ECO:0000313" key="8">
    <source>
        <dbReference type="WBParaSite" id="Pan_g6500.t1"/>
    </source>
</evidence>
<proteinExistence type="inferred from homology"/>
<comment type="subcellular location">
    <subcellularLocation>
        <location evidence="1">Membrane</location>
        <topology evidence="1">Multi-pass membrane protein</topology>
    </subcellularLocation>
</comment>
<dbReference type="SUPFAM" id="SSF81321">
    <property type="entry name" value="Family A G protein-coupled receptor-like"/>
    <property type="match status" value="1"/>
</dbReference>
<evidence type="ECO:0000256" key="4">
    <source>
        <dbReference type="ARBA" id="ARBA00022989"/>
    </source>
</evidence>
<dbReference type="InterPro" id="IPR019421">
    <property type="entry name" value="7TM_GPCR_serpentine_rcpt_Srd"/>
</dbReference>
<reference evidence="8" key="2">
    <citation type="submission" date="2020-10" db="UniProtKB">
        <authorList>
            <consortium name="WormBaseParasite"/>
        </authorList>
    </citation>
    <scope>IDENTIFICATION</scope>
</reference>
<feature type="transmembrane region" description="Helical" evidence="6">
    <location>
        <begin position="6"/>
        <end position="31"/>
    </location>
</feature>
<dbReference type="InterPro" id="IPR050920">
    <property type="entry name" value="Nematode_rcpt-like_delta"/>
</dbReference>
<protein>
    <submittedName>
        <fullName evidence="8">G-protein coupled receptors family 1 profile domain-containing protein</fullName>
    </submittedName>
</protein>
<keyword evidence="5 6" id="KW-0472">Membrane</keyword>
<evidence type="ECO:0000256" key="6">
    <source>
        <dbReference type="SAM" id="Phobius"/>
    </source>
</evidence>
<evidence type="ECO:0000256" key="1">
    <source>
        <dbReference type="ARBA" id="ARBA00004141"/>
    </source>
</evidence>
<evidence type="ECO:0000256" key="5">
    <source>
        <dbReference type="ARBA" id="ARBA00023136"/>
    </source>
</evidence>
<feature type="transmembrane region" description="Helical" evidence="6">
    <location>
        <begin position="240"/>
        <end position="260"/>
    </location>
</feature>
<feature type="transmembrane region" description="Helical" evidence="6">
    <location>
        <begin position="86"/>
        <end position="107"/>
    </location>
</feature>
<evidence type="ECO:0000256" key="3">
    <source>
        <dbReference type="ARBA" id="ARBA00022692"/>
    </source>
</evidence>
<evidence type="ECO:0000256" key="2">
    <source>
        <dbReference type="ARBA" id="ARBA00009166"/>
    </source>
</evidence>